<feature type="compositionally biased region" description="Low complexity" evidence="1">
    <location>
        <begin position="144"/>
        <end position="166"/>
    </location>
</feature>
<reference evidence="2" key="2">
    <citation type="journal article" date="2014" name="BMC Genomics">
        <title>A genomic perspective to assessing quality of mass-reared SIT flies used in Mediterranean fruit fly (Ceratitis capitata) eradication in California.</title>
        <authorList>
            <person name="Calla B."/>
            <person name="Hall B."/>
            <person name="Hou S."/>
            <person name="Geib S.M."/>
        </authorList>
    </citation>
    <scope>NUCLEOTIDE SEQUENCE</scope>
</reference>
<dbReference type="GO" id="GO:0031146">
    <property type="term" value="P:SCF-dependent proteasomal ubiquitin-dependent protein catabolic process"/>
    <property type="evidence" value="ECO:0007669"/>
    <property type="project" value="TreeGrafter"/>
</dbReference>
<feature type="compositionally biased region" description="Low complexity" evidence="1">
    <location>
        <begin position="75"/>
        <end position="95"/>
    </location>
</feature>
<organism evidence="2">
    <name type="scientific">Ceratitis capitata</name>
    <name type="common">Mediterranean fruit fly</name>
    <name type="synonym">Tephritis capitata</name>
    <dbReference type="NCBI Taxonomy" id="7213"/>
    <lineage>
        <taxon>Eukaryota</taxon>
        <taxon>Metazoa</taxon>
        <taxon>Ecdysozoa</taxon>
        <taxon>Arthropoda</taxon>
        <taxon>Hexapoda</taxon>
        <taxon>Insecta</taxon>
        <taxon>Pterygota</taxon>
        <taxon>Neoptera</taxon>
        <taxon>Endopterygota</taxon>
        <taxon>Diptera</taxon>
        <taxon>Brachycera</taxon>
        <taxon>Muscomorpha</taxon>
        <taxon>Tephritoidea</taxon>
        <taxon>Tephritidae</taxon>
        <taxon>Ceratitis</taxon>
        <taxon>Ceratitis</taxon>
    </lineage>
</organism>
<feature type="compositionally biased region" description="Polar residues" evidence="1">
    <location>
        <begin position="105"/>
        <end position="124"/>
    </location>
</feature>
<dbReference type="InterPro" id="IPR032675">
    <property type="entry name" value="LRR_dom_sf"/>
</dbReference>
<feature type="compositionally biased region" description="Low complexity" evidence="1">
    <location>
        <begin position="34"/>
        <end position="60"/>
    </location>
</feature>
<dbReference type="InterPro" id="IPR001611">
    <property type="entry name" value="Leu-rich_rpt"/>
</dbReference>
<dbReference type="EMBL" id="GAMC01020830">
    <property type="protein sequence ID" value="JAB85725.1"/>
    <property type="molecule type" value="mRNA"/>
</dbReference>
<dbReference type="KEGG" id="ccat:101453619"/>
<reference evidence="2" key="1">
    <citation type="submission" date="2013-07" db="EMBL/GenBank/DDBJ databases">
        <authorList>
            <person name="Geib S."/>
        </authorList>
    </citation>
    <scope>NUCLEOTIDE SEQUENCE</scope>
</reference>
<protein>
    <submittedName>
        <fullName evidence="2">F-box/LRR-repeat protein 16</fullName>
    </submittedName>
</protein>
<accession>W8ACT2</accession>
<dbReference type="Gene3D" id="3.80.10.10">
    <property type="entry name" value="Ribonuclease Inhibitor"/>
    <property type="match status" value="3"/>
</dbReference>
<dbReference type="OrthoDB" id="10044893at2759"/>
<gene>
    <name evidence="2" type="primary">FXL16</name>
</gene>
<dbReference type="Pfam" id="PF13516">
    <property type="entry name" value="LRR_6"/>
    <property type="match status" value="3"/>
</dbReference>
<dbReference type="SUPFAM" id="SSF52047">
    <property type="entry name" value="RNI-like"/>
    <property type="match status" value="1"/>
</dbReference>
<evidence type="ECO:0000313" key="2">
    <source>
        <dbReference type="EMBL" id="JAB85725.1"/>
    </source>
</evidence>
<dbReference type="PANTHER" id="PTHR13318:SF193">
    <property type="entry name" value="F-BOX_LRR-REPEAT PROTEIN 16"/>
    <property type="match status" value="1"/>
</dbReference>
<dbReference type="GeneID" id="101453619"/>
<feature type="compositionally biased region" description="Low complexity" evidence="1">
    <location>
        <begin position="174"/>
        <end position="203"/>
    </location>
</feature>
<dbReference type="CDD" id="cd22127">
    <property type="entry name" value="F-box_FBXL16"/>
    <property type="match status" value="1"/>
</dbReference>
<dbReference type="FunFam" id="3.80.10.10:FF:000087">
    <property type="entry name" value="F-box/LRR-repeat protein 16 isoform X1"/>
    <property type="match status" value="1"/>
</dbReference>
<name>W8ACT2_CERCA</name>
<feature type="region of interest" description="Disordered" evidence="1">
    <location>
        <begin position="144"/>
        <end position="213"/>
    </location>
</feature>
<dbReference type="InterPro" id="IPR006553">
    <property type="entry name" value="Leu-rich_rpt_Cys-con_subtyp"/>
</dbReference>
<dbReference type="SMART" id="SM00367">
    <property type="entry name" value="LRR_CC"/>
    <property type="match status" value="8"/>
</dbReference>
<evidence type="ECO:0000256" key="1">
    <source>
        <dbReference type="SAM" id="MobiDB-lite"/>
    </source>
</evidence>
<dbReference type="PANTHER" id="PTHR13318">
    <property type="entry name" value="PARTNER OF PAIRED, ISOFORM B-RELATED"/>
    <property type="match status" value="1"/>
</dbReference>
<sequence>MSSISAQGVVERASAELSKRINGLGLRSKHHHGSSANSSSSSTTTQSSSSSSGSGSGKTSVMERVTNALCGGGNSNNNSNSNNTNSSNNSNSNSTVGTPDKPTRGSGTNSGTHTPTGGLSTPASPTLPHNVVVGAVNNMQLLQQQQLAPQAQQSSHPHPHAQQSTPSQPPPSSQHPLQSQIASSTLVNSNSNLLGGTPPVLGGHPLGAPPAPTVNSIAKQMNITIPGQPQFNTMGLVAAQKSVANQSVSGGTPLQMRKQLPNPHLHHPYAGGGGVSAGGGGVVGGGGVAVVLPTGAAGGASNASQLAAAVTQSALILHKHPPPITSIEALLLDDRFLTRFFLYFSSYERRTLAQVCMKWRDILYRSPRYWSGLLPTLQCRELRQIPSCDRVKLYNSLIRRGFHALALVGASDEDALDVVHSFPLASKHIHSLSLRCSSISDRGLEALLDHLQSLFELELAGCNEVTEAGLWACLTPRIVSLSLADCINIADEAVGAVAQLLPSLYEFSLQAYHVTDAALGYFSPKQSHSLSILRLQSCWELTNHGIVNIVHSLPHLTVLSLSGCSKLTDDGVELIAENLQKLRALDLSWCPRITDASLEYIACDLNQLEELTLDRCVHITDIGVGYISTMLSLTALFLRWCSQVRDFGLQHLCSMRNLQVLSLAGCPLLTSSGLSSLIQLRHLQELELTNCPGASHELFEYLKEHLPRCLIIE</sequence>
<dbReference type="GO" id="GO:0019005">
    <property type="term" value="C:SCF ubiquitin ligase complex"/>
    <property type="evidence" value="ECO:0007669"/>
    <property type="project" value="TreeGrafter"/>
</dbReference>
<feature type="region of interest" description="Disordered" evidence="1">
    <location>
        <begin position="21"/>
        <end position="129"/>
    </location>
</feature>
<dbReference type="FunFam" id="3.80.10.10:FF:000808">
    <property type="entry name" value="F-box/LRR-repeat protein 16"/>
    <property type="match status" value="1"/>
</dbReference>
<dbReference type="AlphaFoldDB" id="W8ACT2"/>
<dbReference type="SMART" id="SM00368">
    <property type="entry name" value="LRR_RI"/>
    <property type="match status" value="4"/>
</dbReference>
<proteinExistence type="evidence at transcript level"/>